<evidence type="ECO:0000313" key="2">
    <source>
        <dbReference type="Proteomes" id="UP001066276"/>
    </source>
</evidence>
<reference evidence="1" key="1">
    <citation type="journal article" date="2022" name="bioRxiv">
        <title>Sequencing and chromosome-scale assembly of the giantPleurodeles waltlgenome.</title>
        <authorList>
            <person name="Brown T."/>
            <person name="Elewa A."/>
            <person name="Iarovenko S."/>
            <person name="Subramanian E."/>
            <person name="Araus A.J."/>
            <person name="Petzold A."/>
            <person name="Susuki M."/>
            <person name="Suzuki K.-i.T."/>
            <person name="Hayashi T."/>
            <person name="Toyoda A."/>
            <person name="Oliveira C."/>
            <person name="Osipova E."/>
            <person name="Leigh N.D."/>
            <person name="Simon A."/>
            <person name="Yun M.H."/>
        </authorList>
    </citation>
    <scope>NUCLEOTIDE SEQUENCE</scope>
    <source>
        <strain evidence="1">20211129_DDA</strain>
        <tissue evidence="1">Liver</tissue>
    </source>
</reference>
<comment type="caution">
    <text evidence="1">The sequence shown here is derived from an EMBL/GenBank/DDBJ whole genome shotgun (WGS) entry which is preliminary data.</text>
</comment>
<sequence length="341" mass="38103">MPSGKSSGKHSLQLLFSEAIAQPKFMAAQLALSGPVTSPAEPRAVDATDRILQETTAVGRRLEAMDLKISDLTTLLEQDAELRSLRAKITDLEDRSWRDNVHFLSIPEHKEGSDIKAFLKSVLPELTGLVFSLPLAFQRVHRIGPLHKATSGQPRPIIACFLRHDQSHLVISMAWSQGPYSLEGHELLWAAAKATIRGQLMRDSAIANTRRRDQQRALADCIALTTHDYTLTPCLEQAKMELNTLFTSCAEYALQRLRDRHYEHGEKAGRLLAALLHQCEMALHSATGSFITHPQAIADEFGRFYLTLYSLVMVEDQDRLSTFLEKANFPCLSGPSRGRHQ</sequence>
<gene>
    <name evidence="1" type="ORF">NDU88_003874</name>
</gene>
<name>A0AAV7VEL0_PLEWA</name>
<organism evidence="1 2">
    <name type="scientific">Pleurodeles waltl</name>
    <name type="common">Iberian ribbed newt</name>
    <dbReference type="NCBI Taxonomy" id="8319"/>
    <lineage>
        <taxon>Eukaryota</taxon>
        <taxon>Metazoa</taxon>
        <taxon>Chordata</taxon>
        <taxon>Craniata</taxon>
        <taxon>Vertebrata</taxon>
        <taxon>Euteleostomi</taxon>
        <taxon>Amphibia</taxon>
        <taxon>Batrachia</taxon>
        <taxon>Caudata</taxon>
        <taxon>Salamandroidea</taxon>
        <taxon>Salamandridae</taxon>
        <taxon>Pleurodelinae</taxon>
        <taxon>Pleurodeles</taxon>
    </lineage>
</organism>
<dbReference type="AlphaFoldDB" id="A0AAV7VEL0"/>
<evidence type="ECO:0000313" key="1">
    <source>
        <dbReference type="EMBL" id="KAJ1200045.1"/>
    </source>
</evidence>
<proteinExistence type="predicted"/>
<dbReference type="EMBL" id="JANPWB010000003">
    <property type="protein sequence ID" value="KAJ1200045.1"/>
    <property type="molecule type" value="Genomic_DNA"/>
</dbReference>
<dbReference type="Proteomes" id="UP001066276">
    <property type="component" value="Chromosome 2_1"/>
</dbReference>
<dbReference type="Gene3D" id="3.30.70.1820">
    <property type="entry name" value="L1 transposable element, RRM domain"/>
    <property type="match status" value="1"/>
</dbReference>
<protein>
    <submittedName>
        <fullName evidence="1">Uncharacterized protein</fullName>
    </submittedName>
</protein>
<accession>A0AAV7VEL0</accession>
<keyword evidence="2" id="KW-1185">Reference proteome</keyword>